<protein>
    <submittedName>
        <fullName evidence="2">Uncharacterized protein</fullName>
    </submittedName>
</protein>
<feature type="region of interest" description="Disordered" evidence="1">
    <location>
        <begin position="1"/>
        <end position="35"/>
    </location>
</feature>
<feature type="region of interest" description="Disordered" evidence="1">
    <location>
        <begin position="56"/>
        <end position="80"/>
    </location>
</feature>
<feature type="compositionally biased region" description="Basic and acidic residues" evidence="1">
    <location>
        <begin position="1"/>
        <end position="14"/>
    </location>
</feature>
<sequence>MIAKALRDATDQKVHQPIGKSTKQRRIAHSRSKVNGDVIEDTEELVRRLEGASCWSPMQLNQKTISSPMPSSPYQAKSHP</sequence>
<evidence type="ECO:0000256" key="1">
    <source>
        <dbReference type="SAM" id="MobiDB-lite"/>
    </source>
</evidence>
<name>A0AAV7UW43_PLEWA</name>
<gene>
    <name evidence="2" type="ORF">NDU88_001933</name>
</gene>
<dbReference type="Proteomes" id="UP001066276">
    <property type="component" value="Chromosome 2_2"/>
</dbReference>
<organism evidence="2 3">
    <name type="scientific">Pleurodeles waltl</name>
    <name type="common">Iberian ribbed newt</name>
    <dbReference type="NCBI Taxonomy" id="8319"/>
    <lineage>
        <taxon>Eukaryota</taxon>
        <taxon>Metazoa</taxon>
        <taxon>Chordata</taxon>
        <taxon>Craniata</taxon>
        <taxon>Vertebrata</taxon>
        <taxon>Euteleostomi</taxon>
        <taxon>Amphibia</taxon>
        <taxon>Batrachia</taxon>
        <taxon>Caudata</taxon>
        <taxon>Salamandroidea</taxon>
        <taxon>Salamandridae</taxon>
        <taxon>Pleurodelinae</taxon>
        <taxon>Pleurodeles</taxon>
    </lineage>
</organism>
<keyword evidence="3" id="KW-1185">Reference proteome</keyword>
<feature type="compositionally biased region" description="Basic residues" evidence="1">
    <location>
        <begin position="22"/>
        <end position="32"/>
    </location>
</feature>
<evidence type="ECO:0000313" key="3">
    <source>
        <dbReference type="Proteomes" id="UP001066276"/>
    </source>
</evidence>
<accession>A0AAV7UW43</accession>
<comment type="caution">
    <text evidence="2">The sequence shown here is derived from an EMBL/GenBank/DDBJ whole genome shotgun (WGS) entry which is preliminary data.</text>
</comment>
<reference evidence="2" key="1">
    <citation type="journal article" date="2022" name="bioRxiv">
        <title>Sequencing and chromosome-scale assembly of the giantPleurodeles waltlgenome.</title>
        <authorList>
            <person name="Brown T."/>
            <person name="Elewa A."/>
            <person name="Iarovenko S."/>
            <person name="Subramanian E."/>
            <person name="Araus A.J."/>
            <person name="Petzold A."/>
            <person name="Susuki M."/>
            <person name="Suzuki K.-i.T."/>
            <person name="Hayashi T."/>
            <person name="Toyoda A."/>
            <person name="Oliveira C."/>
            <person name="Osipova E."/>
            <person name="Leigh N.D."/>
            <person name="Simon A."/>
            <person name="Yun M.H."/>
        </authorList>
    </citation>
    <scope>NUCLEOTIDE SEQUENCE</scope>
    <source>
        <strain evidence="2">20211129_DDA</strain>
        <tissue evidence="2">Liver</tissue>
    </source>
</reference>
<evidence type="ECO:0000313" key="2">
    <source>
        <dbReference type="EMBL" id="KAJ1192626.1"/>
    </source>
</evidence>
<proteinExistence type="predicted"/>
<dbReference type="AlphaFoldDB" id="A0AAV7UW43"/>
<dbReference type="EMBL" id="JANPWB010000004">
    <property type="protein sequence ID" value="KAJ1192626.1"/>
    <property type="molecule type" value="Genomic_DNA"/>
</dbReference>